<name>A0A0X1U6X0_ANAPI</name>
<dbReference type="RefSeq" id="WP_066048719.1">
    <property type="nucleotide sequence ID" value="NZ_CP014223.1"/>
</dbReference>
<dbReference type="Proteomes" id="UP000184204">
    <property type="component" value="Unassembled WGS sequence"/>
</dbReference>
<dbReference type="Proteomes" id="UP000068026">
    <property type="component" value="Chromosome"/>
</dbReference>
<sequence length="81" mass="9585">MNRELLEVVDLCVQCCNENSFYVSFEYNGKINRFEVRIYERKNGLSMVSATQKSHWFICRANDNEKLAGIKNFLEEILKML</sequence>
<evidence type="ECO:0000313" key="4">
    <source>
        <dbReference type="Proteomes" id="UP000184204"/>
    </source>
</evidence>
<evidence type="ECO:0000313" key="3">
    <source>
        <dbReference type="Proteomes" id="UP000068026"/>
    </source>
</evidence>
<dbReference type="EMBL" id="CP014223">
    <property type="protein sequence ID" value="AMJ40680.1"/>
    <property type="molecule type" value="Genomic_DNA"/>
</dbReference>
<proteinExistence type="predicted"/>
<dbReference type="KEGG" id="cpro:CPRO_10850"/>
<protein>
    <submittedName>
        <fullName evidence="2">Uncharacterized protein</fullName>
    </submittedName>
</protein>
<organism evidence="2 4">
    <name type="scientific">Anaerotignum propionicum DSM 1682</name>
    <dbReference type="NCBI Taxonomy" id="991789"/>
    <lineage>
        <taxon>Bacteria</taxon>
        <taxon>Bacillati</taxon>
        <taxon>Bacillota</taxon>
        <taxon>Clostridia</taxon>
        <taxon>Lachnospirales</taxon>
        <taxon>Anaerotignaceae</taxon>
        <taxon>Anaerotignum</taxon>
    </lineage>
</organism>
<reference evidence="2" key="3">
    <citation type="submission" date="2016-11" db="EMBL/GenBank/DDBJ databases">
        <authorList>
            <person name="Varghese N."/>
            <person name="Submissions S."/>
        </authorList>
    </citation>
    <scope>NUCLEOTIDE SEQUENCE</scope>
    <source>
        <strain evidence="2">DSM 1682</strain>
    </source>
</reference>
<keyword evidence="3" id="KW-1185">Reference proteome</keyword>
<reference evidence="1 3" key="1">
    <citation type="journal article" date="2016" name="Genome Announc.">
        <title>Complete Genome Sequence of the Amino Acid-Fermenting Clostridium propionicum X2 (DSM 1682).</title>
        <authorList>
            <person name="Poehlein A."/>
            <person name="Schlien K."/>
            <person name="Chowdhury N.P."/>
            <person name="Gottschalk G."/>
            <person name="Buckel W."/>
            <person name="Daniel R."/>
        </authorList>
    </citation>
    <scope>NUCLEOTIDE SEQUENCE [LARGE SCALE GENOMIC DNA]</scope>
    <source>
        <strain evidence="1 3">X2</strain>
    </source>
</reference>
<reference evidence="4" key="4">
    <citation type="submission" date="2016-11" db="EMBL/GenBank/DDBJ databases">
        <authorList>
            <person name="Jaros S."/>
            <person name="Januszkiewicz K."/>
            <person name="Wedrychowicz H."/>
        </authorList>
    </citation>
    <scope>NUCLEOTIDE SEQUENCE [LARGE SCALE GENOMIC DNA]</scope>
    <source>
        <strain evidence="4">DSM 1682</strain>
    </source>
</reference>
<gene>
    <name evidence="1" type="ORF">CPRO_10850</name>
    <name evidence="2" type="ORF">SAMN02745151_02144</name>
</gene>
<dbReference type="AlphaFoldDB" id="A0A0X1U6X0"/>
<evidence type="ECO:0000313" key="2">
    <source>
        <dbReference type="EMBL" id="SHE90251.1"/>
    </source>
</evidence>
<reference evidence="3" key="2">
    <citation type="submission" date="2016-01" db="EMBL/GenBank/DDBJ databases">
        <authorList>
            <person name="Poehlein A."/>
            <person name="Schlien K."/>
            <person name="Gottschalk G."/>
            <person name="Buckel W."/>
            <person name="Daniel R."/>
        </authorList>
    </citation>
    <scope>NUCLEOTIDE SEQUENCE [LARGE SCALE GENOMIC DNA]</scope>
    <source>
        <strain evidence="3">X2</strain>
    </source>
</reference>
<dbReference type="EMBL" id="FQUA01000010">
    <property type="protein sequence ID" value="SHE90251.1"/>
    <property type="molecule type" value="Genomic_DNA"/>
</dbReference>
<accession>A0A0X1U6X0</accession>
<evidence type="ECO:0000313" key="1">
    <source>
        <dbReference type="EMBL" id="AMJ40680.1"/>
    </source>
</evidence>